<dbReference type="KEGG" id="hti:HTIA_0882"/>
<name>S6CTK5_9EURY</name>
<evidence type="ECO:0000313" key="1">
    <source>
        <dbReference type="EMBL" id="CCQ33022.1"/>
    </source>
</evidence>
<evidence type="ECO:0000313" key="2">
    <source>
        <dbReference type="Proteomes" id="UP000015381"/>
    </source>
</evidence>
<sequence length="46" mass="5112">MSRGPVRKISRPMSWDVSGISSSSSRQFGAVDDDLGYLLVSRPINW</sequence>
<dbReference type="Proteomes" id="UP000015381">
    <property type="component" value="Chromosome I"/>
</dbReference>
<proteinExistence type="predicted"/>
<keyword evidence="2" id="KW-1185">Reference proteome</keyword>
<organism evidence="1 2">
    <name type="scientific">Halorhabdus tiamatea SARL4B</name>
    <dbReference type="NCBI Taxonomy" id="1033806"/>
    <lineage>
        <taxon>Archaea</taxon>
        <taxon>Methanobacteriati</taxon>
        <taxon>Methanobacteriota</taxon>
        <taxon>Stenosarchaea group</taxon>
        <taxon>Halobacteria</taxon>
        <taxon>Halobacteriales</taxon>
        <taxon>Haloarculaceae</taxon>
        <taxon>Halorhabdus</taxon>
    </lineage>
</organism>
<gene>
    <name evidence="1" type="ORF">HTIA_0882</name>
</gene>
<dbReference type="AlphaFoldDB" id="S6CTK5"/>
<reference evidence="1 2" key="1">
    <citation type="journal article" date="2014" name="Environ. Microbiol.">
        <title>Halorhabdus tiamatea: proteogenomics and glycosidase activity measurements identify the first cultivated euryarchaeon from a deep-sea anoxic brine lake as potential polysaccharide degrader.</title>
        <authorList>
            <person name="Werner J."/>
            <person name="Ferrer M."/>
            <person name="Michel G."/>
            <person name="Mann A.J."/>
            <person name="Huang S."/>
            <person name="Juarez S."/>
            <person name="Ciordia S."/>
            <person name="Albar J.P."/>
            <person name="Alcaide M."/>
            <person name="La Cono V."/>
            <person name="Yakimov M.M."/>
            <person name="Antunes A."/>
            <person name="Taborda M."/>
            <person name="Da Costa M.S."/>
            <person name="Amann R.I."/>
            <person name="Gloeckner F.O."/>
            <person name="Golyshina O.V."/>
            <person name="Golyshin P.N."/>
            <person name="Teeling H."/>
        </authorList>
    </citation>
    <scope>NUCLEOTIDE SEQUENCE [LARGE SCALE GENOMIC DNA]</scope>
    <source>
        <strain evidence="2">SARL4B</strain>
    </source>
</reference>
<dbReference type="EMBL" id="HF571520">
    <property type="protein sequence ID" value="CCQ33022.1"/>
    <property type="molecule type" value="Genomic_DNA"/>
</dbReference>
<dbReference type="HOGENOM" id="CLU_3178507_0_0_2"/>
<protein>
    <submittedName>
        <fullName evidence="1">Uncharacterized protein</fullName>
    </submittedName>
</protein>
<accession>S6CTK5</accession>